<evidence type="ECO:0000313" key="9">
    <source>
        <dbReference type="EnsemblMetazoa" id="SMAR006948-PA"/>
    </source>
</evidence>
<dbReference type="CDD" id="cd12239">
    <property type="entry name" value="RRM2_RBM40_like"/>
    <property type="match status" value="1"/>
</dbReference>
<reference evidence="9" key="2">
    <citation type="submission" date="2015-02" db="UniProtKB">
        <authorList>
            <consortium name="EnsemblMetazoa"/>
        </authorList>
    </citation>
    <scope>IDENTIFICATION</scope>
</reference>
<dbReference type="Pfam" id="PF00076">
    <property type="entry name" value="RRM_1"/>
    <property type="match status" value="2"/>
</dbReference>
<evidence type="ECO:0000256" key="4">
    <source>
        <dbReference type="ARBA" id="ARBA00022884"/>
    </source>
</evidence>
<proteinExistence type="predicted"/>
<name>T1J0A5_STRMM</name>
<evidence type="ECO:0000256" key="2">
    <source>
        <dbReference type="ARBA" id="ARBA00020364"/>
    </source>
</evidence>
<dbReference type="InterPro" id="IPR035979">
    <property type="entry name" value="RBD_domain_sf"/>
</dbReference>
<dbReference type="CDD" id="cd12238">
    <property type="entry name" value="RRM1_RBM40_like"/>
    <property type="match status" value="1"/>
</dbReference>
<dbReference type="EnsemblMetazoa" id="SMAR006948-RA">
    <property type="protein sequence ID" value="SMAR006948-PA"/>
    <property type="gene ID" value="SMAR006948"/>
</dbReference>
<evidence type="ECO:0000256" key="5">
    <source>
        <dbReference type="ARBA" id="ARBA00023242"/>
    </source>
</evidence>
<dbReference type="GO" id="GO:0097157">
    <property type="term" value="F:pre-mRNA intronic binding"/>
    <property type="evidence" value="ECO:0007669"/>
    <property type="project" value="TreeGrafter"/>
</dbReference>
<keyword evidence="3" id="KW-0677">Repeat</keyword>
<dbReference type="FunFam" id="3.30.70.330:FF:000207">
    <property type="entry name" value="RNA-binding region (RNP1, RRM)-containing 3"/>
    <property type="match status" value="1"/>
</dbReference>
<dbReference type="GO" id="GO:0005689">
    <property type="term" value="C:U12-type spliceosomal complex"/>
    <property type="evidence" value="ECO:0007669"/>
    <property type="project" value="TreeGrafter"/>
</dbReference>
<feature type="region of interest" description="Disordered" evidence="7">
    <location>
        <begin position="186"/>
        <end position="218"/>
    </location>
</feature>
<dbReference type="PROSITE" id="PS50102">
    <property type="entry name" value="RRM"/>
    <property type="match status" value="2"/>
</dbReference>
<sequence>MAAVNDTLFVRCLPAELTQEENEDLLKHFGASCVRSMPESGRMKNSAFAVFASEKAAQEALVRLHQLDVLGNRLVVQFARHQQKQYFPHLGDFKKPNLKSATKENESSKSKTVDFHKQIEAMQRNINSLSMLFGLNYPINPKLRYSYPKPTETILTNIVHTLISVPKFYTQVLHLMNKLNLPAPFGEETPLPPLNDENEHSSESELESDEENKSSAFGVKRLKTRKKTMKKFKIQDMLNLLNKTTPVLTTSLEKKNIFEMPDTQTSKKIEFKLNLETITKNPEEEMEKEAGISESGFGQFAPVQSQNEQEKIDGRVEEVYAGSDFTSRDEIRRKKLSKQEMNSNSVFRSYNAGEVTSRLYIKNLSKEVNEVDLKKVYGFYVDEKSEEEKLRFDIRLMKEGRMKGQAFVTLPNEEKAKSALEDTNGYVLYGKPFVVHFARSAKPKEVPPLTE</sequence>
<dbReference type="SMART" id="SM00360">
    <property type="entry name" value="RRM"/>
    <property type="match status" value="2"/>
</dbReference>
<evidence type="ECO:0000259" key="8">
    <source>
        <dbReference type="PROSITE" id="PS50102"/>
    </source>
</evidence>
<dbReference type="EMBL" id="JH431734">
    <property type="status" value="NOT_ANNOTATED_CDS"/>
    <property type="molecule type" value="Genomic_DNA"/>
</dbReference>
<evidence type="ECO:0000256" key="6">
    <source>
        <dbReference type="PROSITE-ProRule" id="PRU00176"/>
    </source>
</evidence>
<dbReference type="Proteomes" id="UP000014500">
    <property type="component" value="Unassembled WGS sequence"/>
</dbReference>
<dbReference type="InterPro" id="IPR034147">
    <property type="entry name" value="RBM40_RRM1"/>
</dbReference>
<dbReference type="GO" id="GO:0000398">
    <property type="term" value="P:mRNA splicing, via spliceosome"/>
    <property type="evidence" value="ECO:0007669"/>
    <property type="project" value="TreeGrafter"/>
</dbReference>
<protein>
    <recommendedName>
        <fullName evidence="2">RNA-binding region-containing protein 3</fullName>
    </recommendedName>
</protein>
<reference evidence="10" key="1">
    <citation type="submission" date="2011-05" db="EMBL/GenBank/DDBJ databases">
        <authorList>
            <person name="Richards S.R."/>
            <person name="Qu J."/>
            <person name="Jiang H."/>
            <person name="Jhangiani S.N."/>
            <person name="Agravi P."/>
            <person name="Goodspeed R."/>
            <person name="Gross S."/>
            <person name="Mandapat C."/>
            <person name="Jackson L."/>
            <person name="Mathew T."/>
            <person name="Pu L."/>
            <person name="Thornton R."/>
            <person name="Saada N."/>
            <person name="Wilczek-Boney K.B."/>
            <person name="Lee S."/>
            <person name="Kovar C."/>
            <person name="Wu Y."/>
            <person name="Scherer S.E."/>
            <person name="Worley K.C."/>
            <person name="Muzny D.M."/>
            <person name="Gibbs R."/>
        </authorList>
    </citation>
    <scope>NUCLEOTIDE SEQUENCE</scope>
    <source>
        <strain evidence="10">Brora</strain>
    </source>
</reference>
<keyword evidence="10" id="KW-1185">Reference proteome</keyword>
<dbReference type="InterPro" id="IPR012677">
    <property type="entry name" value="Nucleotide-bd_a/b_plait_sf"/>
</dbReference>
<dbReference type="PhylomeDB" id="T1J0A5"/>
<dbReference type="PANTHER" id="PTHR16105">
    <property type="entry name" value="RNA-BINDING REGION-CONTAINING PROTEIN 3"/>
    <property type="match status" value="1"/>
</dbReference>
<evidence type="ECO:0000313" key="10">
    <source>
        <dbReference type="Proteomes" id="UP000014500"/>
    </source>
</evidence>
<organism evidence="9 10">
    <name type="scientific">Strigamia maritima</name>
    <name type="common">European centipede</name>
    <name type="synonym">Geophilus maritimus</name>
    <dbReference type="NCBI Taxonomy" id="126957"/>
    <lineage>
        <taxon>Eukaryota</taxon>
        <taxon>Metazoa</taxon>
        <taxon>Ecdysozoa</taxon>
        <taxon>Arthropoda</taxon>
        <taxon>Myriapoda</taxon>
        <taxon>Chilopoda</taxon>
        <taxon>Pleurostigmophora</taxon>
        <taxon>Geophilomorpha</taxon>
        <taxon>Linotaeniidae</taxon>
        <taxon>Strigamia</taxon>
    </lineage>
</organism>
<dbReference type="GO" id="GO:0030626">
    <property type="term" value="F:U12 snRNA binding"/>
    <property type="evidence" value="ECO:0007669"/>
    <property type="project" value="TreeGrafter"/>
</dbReference>
<feature type="domain" description="RRM" evidence="8">
    <location>
        <begin position="357"/>
        <end position="440"/>
    </location>
</feature>
<keyword evidence="4 6" id="KW-0694">RNA-binding</keyword>
<evidence type="ECO:0000256" key="1">
    <source>
        <dbReference type="ARBA" id="ARBA00004123"/>
    </source>
</evidence>
<dbReference type="PANTHER" id="PTHR16105:SF0">
    <property type="entry name" value="RNA-BINDING REGION-CONTAINING PROTEIN 3"/>
    <property type="match status" value="1"/>
</dbReference>
<dbReference type="eggNOG" id="KOG4206">
    <property type="taxonomic scope" value="Eukaryota"/>
</dbReference>
<dbReference type="SUPFAM" id="SSF54928">
    <property type="entry name" value="RNA-binding domain, RBD"/>
    <property type="match status" value="2"/>
</dbReference>
<dbReference type="InterPro" id="IPR045164">
    <property type="entry name" value="RBM41/RNPC3"/>
</dbReference>
<dbReference type="HOGENOM" id="CLU_039888_2_1_1"/>
<dbReference type="AlphaFoldDB" id="T1J0A5"/>
<feature type="domain" description="RRM" evidence="8">
    <location>
        <begin position="6"/>
        <end position="81"/>
    </location>
</feature>
<dbReference type="OMA" id="AINIRHE"/>
<comment type="subcellular location">
    <subcellularLocation>
        <location evidence="1">Nucleus</location>
    </subcellularLocation>
</comment>
<dbReference type="Gene3D" id="3.30.70.330">
    <property type="match status" value="2"/>
</dbReference>
<evidence type="ECO:0000256" key="7">
    <source>
        <dbReference type="SAM" id="MobiDB-lite"/>
    </source>
</evidence>
<keyword evidence="5" id="KW-0539">Nucleus</keyword>
<accession>T1J0A5</accession>
<evidence type="ECO:0000256" key="3">
    <source>
        <dbReference type="ARBA" id="ARBA00022737"/>
    </source>
</evidence>
<dbReference type="STRING" id="126957.T1J0A5"/>
<dbReference type="InterPro" id="IPR000504">
    <property type="entry name" value="RRM_dom"/>
</dbReference>
<dbReference type="Gene3D" id="6.10.250.610">
    <property type="match status" value="1"/>
</dbReference>